<dbReference type="PANTHER" id="PTHR12703:SF4">
    <property type="entry name" value="TRANSMEMBRANE PROTEIN 33"/>
    <property type="match status" value="1"/>
</dbReference>
<evidence type="ECO:0000256" key="1">
    <source>
        <dbReference type="ARBA" id="ARBA00004141"/>
    </source>
</evidence>
<accession>A0A0H5R826</accession>
<feature type="transmembrane region" description="Helical" evidence="6">
    <location>
        <begin position="117"/>
        <end position="135"/>
    </location>
</feature>
<dbReference type="InterPro" id="IPR005344">
    <property type="entry name" value="TMEM33/Pom33"/>
</dbReference>
<keyword evidence="4 6" id="KW-1133">Transmembrane helix</keyword>
<evidence type="ECO:0000313" key="7">
    <source>
        <dbReference type="EMBL" id="CRZ10295.1"/>
    </source>
</evidence>
<evidence type="ECO:0000256" key="4">
    <source>
        <dbReference type="ARBA" id="ARBA00022989"/>
    </source>
</evidence>
<dbReference type="AlphaFoldDB" id="A0A0H5R826"/>
<feature type="transmembrane region" description="Helical" evidence="6">
    <location>
        <begin position="155"/>
        <end position="177"/>
    </location>
</feature>
<dbReference type="InterPro" id="IPR051645">
    <property type="entry name" value="PER33/POM33_regulator"/>
</dbReference>
<comment type="similarity">
    <text evidence="2">Belongs to the PER33/POM33 family.</text>
</comment>
<reference evidence="7" key="1">
    <citation type="submission" date="2015-04" db="EMBL/GenBank/DDBJ databases">
        <title>The genome sequence of the plant pathogenic Rhizarian Plasmodiophora brassicae reveals insights in its biotrophic life cycle and the origin of chitin synthesis.</title>
        <authorList>
            <person name="Schwelm A."/>
            <person name="Fogelqvist J."/>
            <person name="Knaust A."/>
            <person name="Julke S."/>
            <person name="Lilja T."/>
            <person name="Dhandapani V."/>
            <person name="Bonilla-Rosso G."/>
            <person name="Karlsson M."/>
            <person name="Shevchenko A."/>
            <person name="Choi S.R."/>
            <person name="Kim H.G."/>
            <person name="Park J.Y."/>
            <person name="Lim Y.P."/>
            <person name="Ludwig-Muller J."/>
            <person name="Dixelius C."/>
        </authorList>
    </citation>
    <scope>NUCLEOTIDE SEQUENCE</scope>
    <source>
        <tissue evidence="7">Potato root galls</tissue>
    </source>
</reference>
<dbReference type="GO" id="GO:0016020">
    <property type="term" value="C:membrane"/>
    <property type="evidence" value="ECO:0007669"/>
    <property type="project" value="UniProtKB-SubCell"/>
</dbReference>
<comment type="subcellular location">
    <subcellularLocation>
        <location evidence="1">Membrane</location>
        <topology evidence="1">Multi-pass membrane protein</topology>
    </subcellularLocation>
</comment>
<dbReference type="EMBL" id="HACM01009853">
    <property type="protein sequence ID" value="CRZ10295.1"/>
    <property type="molecule type" value="Transcribed_RNA"/>
</dbReference>
<evidence type="ECO:0000256" key="6">
    <source>
        <dbReference type="SAM" id="Phobius"/>
    </source>
</evidence>
<name>A0A0H5R826_9EUKA</name>
<dbReference type="GO" id="GO:0005783">
    <property type="term" value="C:endoplasmic reticulum"/>
    <property type="evidence" value="ECO:0007669"/>
    <property type="project" value="TreeGrafter"/>
</dbReference>
<keyword evidence="5 6" id="KW-0472">Membrane</keyword>
<dbReference type="PANTHER" id="PTHR12703">
    <property type="entry name" value="TRANSMEMBRANE PROTEIN 33"/>
    <property type="match status" value="1"/>
</dbReference>
<sequence>MALAAEKAFLAHDWDADKAWQSRLAQIFIANGVDHDTAIAKLKRKYYQSDINEELSLTPTSEPPVSSSKQQSGTLEFNRRVLIGSNYVRLGLYSLNILLGIGYLMSFSSGSYFCFKYMMVSSLLGCFLHIGITYGKPKFNVEFAQLLFVDEETHFILMYLAMIMCSPMLLPVINVMVRSSLFVASSLDNAILPMYSPTLHAKASPFLNMVIIRKFALCNWLATVDLAIGFVFLFELLSSSRQLLVLMIFWQYLRIRYMFSSAGRQAFQRLGATLDSWLLSSRSPAIVQTAYRKVQSYAYSLVDPEQAKTRQSQYQNSRCNVM</sequence>
<dbReference type="GO" id="GO:0061024">
    <property type="term" value="P:membrane organization"/>
    <property type="evidence" value="ECO:0007669"/>
    <property type="project" value="TreeGrafter"/>
</dbReference>
<dbReference type="GO" id="GO:0071786">
    <property type="term" value="P:endoplasmic reticulum tubular network organization"/>
    <property type="evidence" value="ECO:0007669"/>
    <property type="project" value="TreeGrafter"/>
</dbReference>
<feature type="transmembrane region" description="Helical" evidence="6">
    <location>
        <begin position="87"/>
        <end position="105"/>
    </location>
</feature>
<feature type="transmembrane region" description="Helical" evidence="6">
    <location>
        <begin position="217"/>
        <end position="237"/>
    </location>
</feature>
<evidence type="ECO:0000256" key="2">
    <source>
        <dbReference type="ARBA" id="ARBA00007322"/>
    </source>
</evidence>
<evidence type="ECO:0000256" key="3">
    <source>
        <dbReference type="ARBA" id="ARBA00022692"/>
    </source>
</evidence>
<protein>
    <submittedName>
        <fullName evidence="7">Uncharacterized protein</fullName>
    </submittedName>
</protein>
<organism evidence="7">
    <name type="scientific">Spongospora subterranea</name>
    <dbReference type="NCBI Taxonomy" id="70186"/>
    <lineage>
        <taxon>Eukaryota</taxon>
        <taxon>Sar</taxon>
        <taxon>Rhizaria</taxon>
        <taxon>Endomyxa</taxon>
        <taxon>Phytomyxea</taxon>
        <taxon>Plasmodiophorida</taxon>
        <taxon>Plasmodiophoridae</taxon>
        <taxon>Spongospora</taxon>
    </lineage>
</organism>
<evidence type="ECO:0000256" key="5">
    <source>
        <dbReference type="ARBA" id="ARBA00023136"/>
    </source>
</evidence>
<dbReference type="Pfam" id="PF03661">
    <property type="entry name" value="TMEM33_Pom33"/>
    <property type="match status" value="1"/>
</dbReference>
<proteinExistence type="inferred from homology"/>
<keyword evidence="3 6" id="KW-0812">Transmembrane</keyword>